<evidence type="ECO:0000256" key="2">
    <source>
        <dbReference type="ARBA" id="ARBA00022448"/>
    </source>
</evidence>
<comment type="subcellular location">
    <subcellularLocation>
        <location evidence="1">Cell membrane</location>
        <topology evidence="1">Multi-pass membrane protein</topology>
    </subcellularLocation>
</comment>
<dbReference type="GO" id="GO:0008982">
    <property type="term" value="F:protein-N(PI)-phosphohistidine-sugar phosphotransferase activity"/>
    <property type="evidence" value="ECO:0007669"/>
    <property type="project" value="UniProtKB-UniRule"/>
</dbReference>
<comment type="function">
    <text evidence="8">The phosphoenolpyruvate-dependent sugar phosphotransferase system (PTS), a major carbohydrate active -transport system, catalyzes the phosphorylation of incoming sugar substrates concomitant with their translocation across the cell membrane.</text>
</comment>
<gene>
    <name evidence="11" type="ORF">BBJK_01175</name>
</gene>
<evidence type="ECO:0000256" key="9">
    <source>
        <dbReference type="SAM" id="Phobius"/>
    </source>
</evidence>
<organism evidence="11 12">
    <name type="scientific">Bifidobacterium bifidum LMG 13195</name>
    <dbReference type="NCBI Taxonomy" id="1207542"/>
    <lineage>
        <taxon>Bacteria</taxon>
        <taxon>Bacillati</taxon>
        <taxon>Actinomycetota</taxon>
        <taxon>Actinomycetes</taxon>
        <taxon>Bifidobacteriales</taxon>
        <taxon>Bifidobacteriaceae</taxon>
        <taxon>Bifidobacterium</taxon>
    </lineage>
</organism>
<feature type="transmembrane region" description="Helical" evidence="9">
    <location>
        <begin position="109"/>
        <end position="127"/>
    </location>
</feature>
<evidence type="ECO:0000256" key="4">
    <source>
        <dbReference type="ARBA" id="ARBA00022597"/>
    </source>
</evidence>
<dbReference type="InterPro" id="IPR051088">
    <property type="entry name" value="PTS_Sugar-EIIC/EIIB"/>
</dbReference>
<keyword evidence="5 9" id="KW-0812">Transmembrane</keyword>
<dbReference type="GO" id="GO:0009401">
    <property type="term" value="P:phosphoenolpyruvate-dependent sugar phosphotransferase system"/>
    <property type="evidence" value="ECO:0007669"/>
    <property type="project" value="InterPro"/>
</dbReference>
<dbReference type="PANTHER" id="PTHR33989">
    <property type="match status" value="1"/>
</dbReference>
<feature type="transmembrane region" description="Helical" evidence="9">
    <location>
        <begin position="76"/>
        <end position="97"/>
    </location>
</feature>
<evidence type="ECO:0000256" key="1">
    <source>
        <dbReference type="ARBA" id="ARBA00004651"/>
    </source>
</evidence>
<dbReference type="PIRSF" id="PIRSF006351">
    <property type="entry name" value="PTS_EIIC-Cellobiose"/>
    <property type="match status" value="1"/>
</dbReference>
<dbReference type="NCBIfam" id="TIGR00410">
    <property type="entry name" value="lacE"/>
    <property type="match status" value="1"/>
</dbReference>
<evidence type="ECO:0000256" key="6">
    <source>
        <dbReference type="ARBA" id="ARBA00022989"/>
    </source>
</evidence>
<feature type="transmembrane region" description="Helical" evidence="9">
    <location>
        <begin position="190"/>
        <end position="211"/>
    </location>
</feature>
<dbReference type="InterPro" id="IPR004796">
    <property type="entry name" value="PTS_IIC_cello"/>
</dbReference>
<feature type="transmembrane region" description="Helical" evidence="9">
    <location>
        <begin position="147"/>
        <end position="169"/>
    </location>
</feature>
<dbReference type="Proteomes" id="UP000262177">
    <property type="component" value="Chromosome"/>
</dbReference>
<keyword evidence="4 8" id="KW-0762">Sugar transport</keyword>
<dbReference type="GO" id="GO:0005886">
    <property type="term" value="C:plasma membrane"/>
    <property type="evidence" value="ECO:0007669"/>
    <property type="project" value="UniProtKB-SubCell"/>
</dbReference>
<evidence type="ECO:0000313" key="12">
    <source>
        <dbReference type="Proteomes" id="UP000262177"/>
    </source>
</evidence>
<keyword evidence="6 9" id="KW-1133">Transmembrane helix</keyword>
<feature type="transmembrane region" description="Helical" evidence="9">
    <location>
        <begin position="363"/>
        <end position="388"/>
    </location>
</feature>
<dbReference type="InterPro" id="IPR003352">
    <property type="entry name" value="PTS_EIIC"/>
</dbReference>
<dbReference type="Pfam" id="PF02378">
    <property type="entry name" value="PTS_EIIC"/>
    <property type="match status" value="1"/>
</dbReference>
<reference evidence="11 12" key="1">
    <citation type="journal article" date="2017" name="Biosci. Biotechnol. Biochem.">
        <title>Identification and characterization of a sulfoglycosidase from Bifidobacterium bifidum implicated in mucin glycan utilization.</title>
        <authorList>
            <person name="Katoh T."/>
            <person name="Maeshibu T."/>
            <person name="Kikkawa K."/>
            <person name="Gotoh A."/>
            <person name="Tomabechi Y."/>
            <person name="Nakamura M."/>
            <person name="Liao W.-H."/>
            <person name="Yamaguchi M."/>
            <person name="Ashida H."/>
            <person name="Yamamoto K."/>
            <person name="Katayama T."/>
        </authorList>
    </citation>
    <scope>NUCLEOTIDE SEQUENCE [LARGE SCALE GENOMIC DNA]</scope>
    <source>
        <strain evidence="11 12">JCM 7004</strain>
    </source>
</reference>
<dbReference type="PANTHER" id="PTHR33989:SF4">
    <property type="entry name" value="PTS SYSTEM N,N'-DIACETYLCHITOBIOSE-SPECIFIC EIIC COMPONENT"/>
    <property type="match status" value="1"/>
</dbReference>
<keyword evidence="2 8" id="KW-0813">Transport</keyword>
<evidence type="ECO:0000256" key="7">
    <source>
        <dbReference type="ARBA" id="ARBA00023136"/>
    </source>
</evidence>
<dbReference type="AlphaFoldDB" id="A0A286TC75"/>
<feature type="transmembrane region" description="Helical" evidence="9">
    <location>
        <begin position="305"/>
        <end position="325"/>
    </location>
</feature>
<dbReference type="EMBL" id="AP018131">
    <property type="protein sequence ID" value="BBA47818.1"/>
    <property type="molecule type" value="Genomic_DNA"/>
</dbReference>
<evidence type="ECO:0000256" key="5">
    <source>
        <dbReference type="ARBA" id="ARBA00022692"/>
    </source>
</evidence>
<keyword evidence="7 8" id="KW-0472">Membrane</keyword>
<feature type="transmembrane region" description="Helical" evidence="9">
    <location>
        <begin position="239"/>
        <end position="257"/>
    </location>
</feature>
<keyword evidence="3 8" id="KW-1003">Cell membrane</keyword>
<evidence type="ECO:0000256" key="8">
    <source>
        <dbReference type="PIRNR" id="PIRNR006351"/>
    </source>
</evidence>
<accession>A0A286TC75</accession>
<proteinExistence type="predicted"/>
<protein>
    <recommendedName>
        <fullName evidence="8">Permease IIC component</fullName>
    </recommendedName>
</protein>
<feature type="transmembrane region" description="Helical" evidence="9">
    <location>
        <begin position="33"/>
        <end position="56"/>
    </location>
</feature>
<evidence type="ECO:0000256" key="3">
    <source>
        <dbReference type="ARBA" id="ARBA00022475"/>
    </source>
</evidence>
<dbReference type="InterPro" id="IPR004501">
    <property type="entry name" value="PTS_EIIC_3"/>
</dbReference>
<keyword evidence="11" id="KW-0808">Transferase</keyword>
<feature type="transmembrane region" description="Helical" evidence="9">
    <location>
        <begin position="408"/>
        <end position="430"/>
    </location>
</feature>
<dbReference type="GO" id="GO:1901264">
    <property type="term" value="P:carbohydrate derivative transport"/>
    <property type="evidence" value="ECO:0007669"/>
    <property type="project" value="TreeGrafter"/>
</dbReference>
<evidence type="ECO:0000313" key="11">
    <source>
        <dbReference type="EMBL" id="BBA47818.1"/>
    </source>
</evidence>
<dbReference type="PROSITE" id="PS51105">
    <property type="entry name" value="PTS_EIIC_TYPE_3"/>
    <property type="match status" value="1"/>
</dbReference>
<name>A0A286TC75_BIFBI</name>
<sequence>MMKERFTNVAQKTLDVFVKFASTKAITALKDGFVLSMPITLVGSIFLLIANLPITGYTDFMARIFGSDWNLGLNQINNSTFNVLAMVIAVGIGYSYARNEKMDGISCGILTLVSFLIVSPSTLTVTSDTIKALGGDTATISNVLPNTWMGGNGIISAIIMGLIGSWVYTTCIKKNLRIKMPDAVPEGVSNAFSAMIPGFFIMCYSAIIYQVCQVFGGVSLTELIFKIIQTPMQGLTDNWAGAIIIVLLMSLLFWCGLHGPNIVSGIIYPVLTANSLVNQNLMDQGIKATQANGGHYLVPQLIDCFCKFGGVGLTLGFIVAALLVAKSAQVRELSKLSLVPGIFNVNEPMIFGLPIVYNPIMLIPFICAPLVAVILTYGAMVIGFLPAFGAMQVPWTTPPIISGFLLGGWQGVVIQVLIFAASIAIWFPFVKMQDKICLKQEQDAAAE</sequence>
<evidence type="ECO:0000259" key="10">
    <source>
        <dbReference type="PROSITE" id="PS51105"/>
    </source>
</evidence>
<feature type="domain" description="PTS EIIC type-3" evidence="10">
    <location>
        <begin position="9"/>
        <end position="429"/>
    </location>
</feature>